<dbReference type="AlphaFoldDB" id="A0A0L8GJ10"/>
<protein>
    <submittedName>
        <fullName evidence="1">Uncharacterized protein</fullName>
    </submittedName>
</protein>
<proteinExistence type="predicted"/>
<evidence type="ECO:0000313" key="1">
    <source>
        <dbReference type="EMBL" id="KOF76515.1"/>
    </source>
</evidence>
<name>A0A0L8GJ10_OCTBM</name>
<accession>A0A0L8GJ10</accession>
<sequence length="41" mass="5019">MKWERISFQPIWKESEVYSEEINPDYKETLSDQGNYAFVYP</sequence>
<organism evidence="1">
    <name type="scientific">Octopus bimaculoides</name>
    <name type="common">California two-spotted octopus</name>
    <dbReference type="NCBI Taxonomy" id="37653"/>
    <lineage>
        <taxon>Eukaryota</taxon>
        <taxon>Metazoa</taxon>
        <taxon>Spiralia</taxon>
        <taxon>Lophotrochozoa</taxon>
        <taxon>Mollusca</taxon>
        <taxon>Cephalopoda</taxon>
        <taxon>Coleoidea</taxon>
        <taxon>Octopodiformes</taxon>
        <taxon>Octopoda</taxon>
        <taxon>Incirrata</taxon>
        <taxon>Octopodidae</taxon>
        <taxon>Octopus</taxon>
    </lineage>
</organism>
<reference evidence="1" key="1">
    <citation type="submission" date="2015-07" db="EMBL/GenBank/DDBJ databases">
        <title>MeaNS - Measles Nucleotide Surveillance Program.</title>
        <authorList>
            <person name="Tran T."/>
            <person name="Druce J."/>
        </authorList>
    </citation>
    <scope>NUCLEOTIDE SEQUENCE</scope>
    <source>
        <strain evidence="1">UCB-OBI-ISO-001</strain>
        <tissue evidence="1">Gonad</tissue>
    </source>
</reference>
<gene>
    <name evidence="1" type="ORF">OCBIM_22033232mg</name>
</gene>
<dbReference type="EMBL" id="KQ421758">
    <property type="protein sequence ID" value="KOF76515.1"/>
    <property type="molecule type" value="Genomic_DNA"/>
</dbReference>